<comment type="caution">
    <text evidence="2">The sequence shown here is derived from an EMBL/GenBank/DDBJ whole genome shotgun (WGS) entry which is preliminary data.</text>
</comment>
<keyword evidence="3" id="KW-1185">Reference proteome</keyword>
<dbReference type="EMBL" id="JBHTGQ010000014">
    <property type="protein sequence ID" value="MFC7749488.1"/>
    <property type="molecule type" value="Genomic_DNA"/>
</dbReference>
<reference evidence="3" key="1">
    <citation type="journal article" date="2019" name="Int. J. Syst. Evol. Microbiol.">
        <title>The Global Catalogue of Microorganisms (GCM) 10K type strain sequencing project: providing services to taxonomists for standard genome sequencing and annotation.</title>
        <authorList>
            <consortium name="The Broad Institute Genomics Platform"/>
            <consortium name="The Broad Institute Genome Sequencing Center for Infectious Disease"/>
            <person name="Wu L."/>
            <person name="Ma J."/>
        </authorList>
    </citation>
    <scope>NUCLEOTIDE SEQUENCE [LARGE SCALE GENOMIC DNA]</scope>
    <source>
        <strain evidence="3">JCM 18657</strain>
    </source>
</reference>
<feature type="transmembrane region" description="Helical" evidence="1">
    <location>
        <begin position="12"/>
        <end position="33"/>
    </location>
</feature>
<proteinExistence type="predicted"/>
<keyword evidence="1" id="KW-0812">Transmembrane</keyword>
<name>A0ABW2V5D1_9BACL</name>
<evidence type="ECO:0000256" key="1">
    <source>
        <dbReference type="SAM" id="Phobius"/>
    </source>
</evidence>
<evidence type="ECO:0000313" key="2">
    <source>
        <dbReference type="EMBL" id="MFC7749488.1"/>
    </source>
</evidence>
<feature type="transmembrane region" description="Helical" evidence="1">
    <location>
        <begin position="45"/>
        <end position="66"/>
    </location>
</feature>
<keyword evidence="1" id="KW-1133">Transmembrane helix</keyword>
<accession>A0ABW2V5D1</accession>
<sequence length="68" mass="7165">MGVVDITETNPAFFIVTALFVTFILSMFSLGVLRMFQGKRTQGVMLIGAGLIGIAAFVIVIASGVVTL</sequence>
<keyword evidence="1" id="KW-0472">Membrane</keyword>
<gene>
    <name evidence="2" type="ORF">ACFQWB_05950</name>
</gene>
<dbReference type="Proteomes" id="UP001596528">
    <property type="component" value="Unassembled WGS sequence"/>
</dbReference>
<evidence type="ECO:0000313" key="3">
    <source>
        <dbReference type="Proteomes" id="UP001596528"/>
    </source>
</evidence>
<dbReference type="RefSeq" id="WP_138788445.1">
    <property type="nucleotide sequence ID" value="NZ_JBHTGQ010000014.1"/>
</dbReference>
<protein>
    <submittedName>
        <fullName evidence="2">Uncharacterized protein</fullName>
    </submittedName>
</protein>
<organism evidence="2 3">
    <name type="scientific">Paenibacillus thermoaerophilus</name>
    <dbReference type="NCBI Taxonomy" id="1215385"/>
    <lineage>
        <taxon>Bacteria</taxon>
        <taxon>Bacillati</taxon>
        <taxon>Bacillota</taxon>
        <taxon>Bacilli</taxon>
        <taxon>Bacillales</taxon>
        <taxon>Paenibacillaceae</taxon>
        <taxon>Paenibacillus</taxon>
    </lineage>
</organism>